<reference evidence="2" key="1">
    <citation type="journal article" date="2017" name="Genome Biol. Evol.">
        <title>Comparative Genomic Analysis Identifies a Campylobacter Clade Deficient in Selenium Metabolism.</title>
        <authorList>
            <person name="Miller W.G."/>
            <person name="Yee E."/>
            <person name="Lopes B.S."/>
            <person name="Chapman M.H."/>
            <person name="Huynh S."/>
            <person name="Bono J.L."/>
            <person name="Parker C.T."/>
            <person name="Strachan N.J.C."/>
            <person name="Forbes K.J."/>
        </authorList>
    </citation>
    <scope>NUCLEOTIDE SEQUENCE [LARGE SCALE GENOMIC DNA]</scope>
    <source>
        <strain evidence="2">NCTC 13004</strain>
    </source>
</reference>
<dbReference type="GeneID" id="46920862"/>
<organism evidence="1 2">
    <name type="scientific">Campylobacter lanienae NCTC 13004</name>
    <dbReference type="NCBI Taxonomy" id="1031753"/>
    <lineage>
        <taxon>Bacteria</taxon>
        <taxon>Pseudomonadati</taxon>
        <taxon>Campylobacterota</taxon>
        <taxon>Epsilonproteobacteria</taxon>
        <taxon>Campylobacterales</taxon>
        <taxon>Campylobacteraceae</taxon>
        <taxon>Campylobacter</taxon>
    </lineage>
</organism>
<dbReference type="RefSeq" id="WP_096013599.1">
    <property type="nucleotide sequence ID" value="NZ_CP015578.1"/>
</dbReference>
<dbReference type="Gene3D" id="2.30.110.10">
    <property type="entry name" value="Electron Transport, Fmn-binding Protein, Chain A"/>
    <property type="match status" value="1"/>
</dbReference>
<dbReference type="AlphaFoldDB" id="A0A1X9SLL8"/>
<evidence type="ECO:0000313" key="1">
    <source>
        <dbReference type="EMBL" id="ARQ97147.1"/>
    </source>
</evidence>
<dbReference type="InterPro" id="IPR012349">
    <property type="entry name" value="Split_barrel_FMN-bd"/>
</dbReference>
<dbReference type="EMBL" id="CP015578">
    <property type="protein sequence ID" value="ARQ97147.1"/>
    <property type="molecule type" value="Genomic_DNA"/>
</dbReference>
<proteinExistence type="predicted"/>
<protein>
    <submittedName>
        <fullName evidence="1">Pyridoxine 5'-phosphate oxidase family protein</fullName>
    </submittedName>
</protein>
<dbReference type="KEGG" id="clx:CLAN_0389"/>
<sequence length="135" mass="15344">MNENIIKFIKSEHILTLGVNGEDGAYLCSCFYTFLEPNLIIVAFGGDSYHYRAIQNDNRVFVNIALKTNTIGKIQGIQAKGIISKSDLKEHKKAYISRFAYAGFVKLNLYKIELKWLKFTDNSLGFGKKIELNLD</sequence>
<dbReference type="Proteomes" id="UP000202031">
    <property type="component" value="Chromosome"/>
</dbReference>
<gene>
    <name evidence="1" type="ORF">CLAN_0389</name>
</gene>
<dbReference type="SUPFAM" id="SSF50475">
    <property type="entry name" value="FMN-binding split barrel"/>
    <property type="match status" value="1"/>
</dbReference>
<accession>A0A1X9SLL8</accession>
<name>A0A1X9SLL8_9BACT</name>
<evidence type="ECO:0000313" key="2">
    <source>
        <dbReference type="Proteomes" id="UP000202031"/>
    </source>
</evidence>